<evidence type="ECO:0000313" key="1">
    <source>
        <dbReference type="EMBL" id="THU81127.1"/>
    </source>
</evidence>
<dbReference type="Pfam" id="PF02992">
    <property type="entry name" value="Transposase_21"/>
    <property type="match status" value="1"/>
</dbReference>
<accession>A0A4S8KYK7</accession>
<organism evidence="1 2">
    <name type="scientific">Dendrothele bispora (strain CBS 962.96)</name>
    <dbReference type="NCBI Taxonomy" id="1314807"/>
    <lineage>
        <taxon>Eukaryota</taxon>
        <taxon>Fungi</taxon>
        <taxon>Dikarya</taxon>
        <taxon>Basidiomycota</taxon>
        <taxon>Agaricomycotina</taxon>
        <taxon>Agaricomycetes</taxon>
        <taxon>Agaricomycetidae</taxon>
        <taxon>Agaricales</taxon>
        <taxon>Agaricales incertae sedis</taxon>
        <taxon>Dendrothele</taxon>
    </lineage>
</organism>
<dbReference type="OrthoDB" id="3269001at2759"/>
<proteinExistence type="predicted"/>
<dbReference type="PANTHER" id="PTHR46579:SF2">
    <property type="entry name" value="C2H2-TYPE DOMAIN-CONTAINING PROTEIN"/>
    <property type="match status" value="1"/>
</dbReference>
<evidence type="ECO:0000313" key="2">
    <source>
        <dbReference type="Proteomes" id="UP000297245"/>
    </source>
</evidence>
<dbReference type="Proteomes" id="UP000297245">
    <property type="component" value="Unassembled WGS sequence"/>
</dbReference>
<dbReference type="PANTHER" id="PTHR46579">
    <property type="entry name" value="F5/8 TYPE C DOMAIN-CONTAINING PROTEIN-RELATED"/>
    <property type="match status" value="1"/>
</dbReference>
<gene>
    <name evidence="1" type="ORF">K435DRAFT_823486</name>
</gene>
<dbReference type="InterPro" id="IPR004242">
    <property type="entry name" value="Transposase_21"/>
</dbReference>
<dbReference type="AlphaFoldDB" id="A0A4S8KYK7"/>
<dbReference type="EMBL" id="ML179838">
    <property type="protein sequence ID" value="THU81127.1"/>
    <property type="molecule type" value="Genomic_DNA"/>
</dbReference>
<name>A0A4S8KYK7_DENBC</name>
<reference evidence="1 2" key="1">
    <citation type="journal article" date="2019" name="Nat. Ecol. Evol.">
        <title>Megaphylogeny resolves global patterns of mushroom evolution.</title>
        <authorList>
            <person name="Varga T."/>
            <person name="Krizsan K."/>
            <person name="Foldi C."/>
            <person name="Dima B."/>
            <person name="Sanchez-Garcia M."/>
            <person name="Sanchez-Ramirez S."/>
            <person name="Szollosi G.J."/>
            <person name="Szarkandi J.G."/>
            <person name="Papp V."/>
            <person name="Albert L."/>
            <person name="Andreopoulos W."/>
            <person name="Angelini C."/>
            <person name="Antonin V."/>
            <person name="Barry K.W."/>
            <person name="Bougher N.L."/>
            <person name="Buchanan P."/>
            <person name="Buyck B."/>
            <person name="Bense V."/>
            <person name="Catcheside P."/>
            <person name="Chovatia M."/>
            <person name="Cooper J."/>
            <person name="Damon W."/>
            <person name="Desjardin D."/>
            <person name="Finy P."/>
            <person name="Geml J."/>
            <person name="Haridas S."/>
            <person name="Hughes K."/>
            <person name="Justo A."/>
            <person name="Karasinski D."/>
            <person name="Kautmanova I."/>
            <person name="Kiss B."/>
            <person name="Kocsube S."/>
            <person name="Kotiranta H."/>
            <person name="LaButti K.M."/>
            <person name="Lechner B.E."/>
            <person name="Liimatainen K."/>
            <person name="Lipzen A."/>
            <person name="Lukacs Z."/>
            <person name="Mihaltcheva S."/>
            <person name="Morgado L.N."/>
            <person name="Niskanen T."/>
            <person name="Noordeloos M.E."/>
            <person name="Ohm R.A."/>
            <person name="Ortiz-Santana B."/>
            <person name="Ovrebo C."/>
            <person name="Racz N."/>
            <person name="Riley R."/>
            <person name="Savchenko A."/>
            <person name="Shiryaev A."/>
            <person name="Soop K."/>
            <person name="Spirin V."/>
            <person name="Szebenyi C."/>
            <person name="Tomsovsky M."/>
            <person name="Tulloss R.E."/>
            <person name="Uehling J."/>
            <person name="Grigoriev I.V."/>
            <person name="Vagvolgyi C."/>
            <person name="Papp T."/>
            <person name="Martin F.M."/>
            <person name="Miettinen O."/>
            <person name="Hibbett D.S."/>
            <person name="Nagy L.G."/>
        </authorList>
    </citation>
    <scope>NUCLEOTIDE SEQUENCE [LARGE SCALE GENOMIC DNA]</scope>
    <source>
        <strain evidence="1 2">CBS 962.96</strain>
    </source>
</reference>
<keyword evidence="2" id="KW-1185">Reference proteome</keyword>
<sequence>MSLNIINLPPHLRYRTSNILLWGILPGPKEQDSDEVQRFLRILVNELLRLWRHGIIVKTTKHPHGRLVRIILVCVICDKPAAHKLGGFGSHSHTFFCTRCWIKLSEKATAAAFQQNAQVRVLIAFPPRTHEEHVKHGHQYAGCHSKTERDEFVKNFAARWSELARLPYFDICRMIIIDPMHNLLLGK</sequence>
<protein>
    <submittedName>
        <fullName evidence="1">Uncharacterized protein</fullName>
    </submittedName>
</protein>